<sequence length="279" mass="31018">MTEGTKSTGKVARPQKATSGPVKFYLVAYNALSAAGWAYVLALIVIHVFNLDGQSPSGVLEQPKATGLFSRLPLLKNATGSTIYANLPEWLKPVYARATTAHARAGFVTTFVQSFAILEVVHAALGWVRSPVATTAMQVASRLWLVWGILDQFPSVHTNPLFASMVFAWSFTEVIRYTFYAFNLLGYNPRFLLWLRYTTFYILYPIGAGSEAFLMFATLPLESSPIESLKAGGPWTLSDYGRGVLFAIWWPGLYVMYTYMIKQRRKVFGPAMGPKSKRA</sequence>
<dbReference type="GO" id="GO:0030148">
    <property type="term" value="P:sphingolipid biosynthetic process"/>
    <property type="evidence" value="ECO:0007669"/>
    <property type="project" value="TreeGrafter"/>
</dbReference>
<comment type="similarity">
    <text evidence="3 14">Belongs to the very long-chain fatty acids dehydratase HACD family.</text>
</comment>
<protein>
    <recommendedName>
        <fullName evidence="4 14">Very-long-chain (3R)-3-hydroxyacyl-CoA dehydratase</fullName>
        <ecNumber evidence="4 14">4.2.1.134</ecNumber>
    </recommendedName>
</protein>
<dbReference type="PANTHER" id="PTHR11035:SF3">
    <property type="entry name" value="VERY-LONG-CHAIN (3R)-3-HYDROXYACYL-COA DEHYDRATASE"/>
    <property type="match status" value="1"/>
</dbReference>
<dbReference type="EMBL" id="JACGCI010000006">
    <property type="protein sequence ID" value="KAF6762952.1"/>
    <property type="molecule type" value="Genomic_DNA"/>
</dbReference>
<feature type="transmembrane region" description="Helical" evidence="14">
    <location>
        <begin position="161"/>
        <end position="179"/>
    </location>
</feature>
<dbReference type="GO" id="GO:0102158">
    <property type="term" value="F:very-long-chain (3R)-3-hydroxyacyl-CoA dehydratase activity"/>
    <property type="evidence" value="ECO:0007669"/>
    <property type="project" value="UniProtKB-EC"/>
</dbReference>
<keyword evidence="12 14" id="KW-0456">Lyase</keyword>
<dbReference type="GO" id="GO:0030497">
    <property type="term" value="P:fatty acid elongation"/>
    <property type="evidence" value="ECO:0007669"/>
    <property type="project" value="TreeGrafter"/>
</dbReference>
<proteinExistence type="inferred from homology"/>
<dbReference type="Pfam" id="PF04387">
    <property type="entry name" value="PTPLA"/>
    <property type="match status" value="1"/>
</dbReference>
<keyword evidence="10 14" id="KW-0472">Membrane</keyword>
<evidence type="ECO:0000313" key="15">
    <source>
        <dbReference type="EMBL" id="KAF6762952.1"/>
    </source>
</evidence>
<dbReference type="OrthoDB" id="46988at2759"/>
<evidence type="ECO:0000256" key="1">
    <source>
        <dbReference type="ARBA" id="ARBA00004141"/>
    </source>
</evidence>
<evidence type="ECO:0000256" key="11">
    <source>
        <dbReference type="ARBA" id="ARBA00023160"/>
    </source>
</evidence>
<keyword evidence="8 14" id="KW-1133">Transmembrane helix</keyword>
<dbReference type="PANTHER" id="PTHR11035">
    <property type="entry name" value="VERY-LONG-CHAIN (3R)-3-HYDROXYACYL-COA DEHYDRATASE"/>
    <property type="match status" value="1"/>
</dbReference>
<evidence type="ECO:0000256" key="4">
    <source>
        <dbReference type="ARBA" id="ARBA00013122"/>
    </source>
</evidence>
<name>A0A8H6IEM0_9AGAR</name>
<feature type="transmembrane region" description="Helical" evidence="14">
    <location>
        <begin position="240"/>
        <end position="259"/>
    </location>
</feature>
<dbReference type="EC" id="4.2.1.134" evidence="4 14"/>
<accession>A0A8H6IEM0</accession>
<evidence type="ECO:0000256" key="7">
    <source>
        <dbReference type="ARBA" id="ARBA00022832"/>
    </source>
</evidence>
<evidence type="ECO:0000256" key="10">
    <source>
        <dbReference type="ARBA" id="ARBA00023136"/>
    </source>
</evidence>
<keyword evidence="11 14" id="KW-0275">Fatty acid biosynthesis</keyword>
<keyword evidence="9 14" id="KW-0443">Lipid metabolism</keyword>
<feature type="transmembrane region" description="Helical" evidence="14">
    <location>
        <begin position="24"/>
        <end position="49"/>
    </location>
</feature>
<comment type="pathway">
    <text evidence="2 14">Lipid metabolism; fatty acid biosynthesis.</text>
</comment>
<keyword evidence="7 14" id="KW-0276">Fatty acid metabolism</keyword>
<feature type="transmembrane region" description="Helical" evidence="14">
    <location>
        <begin position="200"/>
        <end position="220"/>
    </location>
</feature>
<evidence type="ECO:0000256" key="8">
    <source>
        <dbReference type="ARBA" id="ARBA00022989"/>
    </source>
</evidence>
<dbReference type="InterPro" id="IPR007482">
    <property type="entry name" value="Tyr_Pase-like_PTPLA"/>
</dbReference>
<evidence type="ECO:0000256" key="6">
    <source>
        <dbReference type="ARBA" id="ARBA00022692"/>
    </source>
</evidence>
<evidence type="ECO:0000256" key="9">
    <source>
        <dbReference type="ARBA" id="ARBA00023098"/>
    </source>
</evidence>
<keyword evidence="5 14" id="KW-0444">Lipid biosynthesis</keyword>
<evidence type="ECO:0000256" key="12">
    <source>
        <dbReference type="ARBA" id="ARBA00023239"/>
    </source>
</evidence>
<evidence type="ECO:0000256" key="3">
    <source>
        <dbReference type="ARBA" id="ARBA00007811"/>
    </source>
</evidence>
<dbReference type="UniPathway" id="UPA00094"/>
<comment type="function">
    <text evidence="14">Catalyzes the third of the four reactions of the long-chain fatty acids elongation cycle. This endoplasmic reticulum-bound enzymatic process, allows the addition of two carbons to the chain of long- and very long-chain fatty acids/VLCFAs per cycle. This enzyme catalyzes the dehydration of the 3-hydroxyacyl-CoA intermediate into trans-2,3-enoyl-CoA, within each cycle of fatty acid elongation. Thereby, it participates to the production of VLCFAs of different chain lengths that are involved in multiple biological processes as precursors of membrane lipids and lipid mediators.</text>
</comment>
<evidence type="ECO:0000256" key="13">
    <source>
        <dbReference type="ARBA" id="ARBA00036671"/>
    </source>
</evidence>
<gene>
    <name evidence="15" type="ORF">DFP72DRAFT_518519</name>
</gene>
<comment type="caution">
    <text evidence="15">The sequence shown here is derived from an EMBL/GenBank/DDBJ whole genome shotgun (WGS) entry which is preliminary data.</text>
</comment>
<comment type="catalytic activity">
    <reaction evidence="13 14">
        <text>a very-long-chain (3R)-3-hydroxyacyl-CoA = a very-long-chain (2E)-enoyl-CoA + H2O</text>
        <dbReference type="Rhea" id="RHEA:45812"/>
        <dbReference type="ChEBI" id="CHEBI:15377"/>
        <dbReference type="ChEBI" id="CHEBI:83728"/>
        <dbReference type="ChEBI" id="CHEBI:85440"/>
        <dbReference type="EC" id="4.2.1.134"/>
    </reaction>
</comment>
<dbReference type="AlphaFoldDB" id="A0A8H6IEM0"/>
<keyword evidence="6 14" id="KW-0812">Transmembrane</keyword>
<keyword evidence="14" id="KW-0256">Endoplasmic reticulum</keyword>
<comment type="subcellular location">
    <subcellularLocation>
        <location evidence="14">Endoplasmic reticulum membrane</location>
        <topology evidence="14">Multi-pass membrane protein</topology>
    </subcellularLocation>
    <subcellularLocation>
        <location evidence="1">Membrane</location>
        <topology evidence="1">Multi-pass membrane protein</topology>
    </subcellularLocation>
</comment>
<organism evidence="15 16">
    <name type="scientific">Ephemerocybe angulata</name>
    <dbReference type="NCBI Taxonomy" id="980116"/>
    <lineage>
        <taxon>Eukaryota</taxon>
        <taxon>Fungi</taxon>
        <taxon>Dikarya</taxon>
        <taxon>Basidiomycota</taxon>
        <taxon>Agaricomycotina</taxon>
        <taxon>Agaricomycetes</taxon>
        <taxon>Agaricomycetidae</taxon>
        <taxon>Agaricales</taxon>
        <taxon>Agaricineae</taxon>
        <taxon>Psathyrellaceae</taxon>
        <taxon>Ephemerocybe</taxon>
    </lineage>
</organism>
<dbReference type="GO" id="GO:0005789">
    <property type="term" value="C:endoplasmic reticulum membrane"/>
    <property type="evidence" value="ECO:0007669"/>
    <property type="project" value="UniProtKB-SubCell"/>
</dbReference>
<evidence type="ECO:0000313" key="16">
    <source>
        <dbReference type="Proteomes" id="UP000521943"/>
    </source>
</evidence>
<evidence type="ECO:0000256" key="2">
    <source>
        <dbReference type="ARBA" id="ARBA00005194"/>
    </source>
</evidence>
<dbReference type="GO" id="GO:0042761">
    <property type="term" value="P:very long-chain fatty acid biosynthetic process"/>
    <property type="evidence" value="ECO:0007669"/>
    <property type="project" value="TreeGrafter"/>
</dbReference>
<dbReference type="Proteomes" id="UP000521943">
    <property type="component" value="Unassembled WGS sequence"/>
</dbReference>
<comment type="caution">
    <text evidence="14">Lacks conserved residue(s) required for the propagation of feature annotation.</text>
</comment>
<evidence type="ECO:0000256" key="14">
    <source>
        <dbReference type="RuleBase" id="RU363109"/>
    </source>
</evidence>
<reference evidence="15 16" key="1">
    <citation type="submission" date="2020-07" db="EMBL/GenBank/DDBJ databases">
        <title>Comparative genomics of pyrophilous fungi reveals a link between fire events and developmental genes.</title>
        <authorList>
            <consortium name="DOE Joint Genome Institute"/>
            <person name="Steindorff A.S."/>
            <person name="Carver A."/>
            <person name="Calhoun S."/>
            <person name="Stillman K."/>
            <person name="Liu H."/>
            <person name="Lipzen A."/>
            <person name="Pangilinan J."/>
            <person name="Labutti K."/>
            <person name="Bruns T.D."/>
            <person name="Grigoriev I.V."/>
        </authorList>
    </citation>
    <scope>NUCLEOTIDE SEQUENCE [LARGE SCALE GENOMIC DNA]</scope>
    <source>
        <strain evidence="15 16">CBS 144469</strain>
    </source>
</reference>
<keyword evidence="16" id="KW-1185">Reference proteome</keyword>
<evidence type="ECO:0000256" key="5">
    <source>
        <dbReference type="ARBA" id="ARBA00022516"/>
    </source>
</evidence>